<evidence type="ECO:0000259" key="2">
    <source>
        <dbReference type="PROSITE" id="PS51820"/>
    </source>
</evidence>
<dbReference type="Pfam" id="PF07691">
    <property type="entry name" value="PA14"/>
    <property type="match status" value="1"/>
</dbReference>
<feature type="region of interest" description="Disordered" evidence="1">
    <location>
        <begin position="1"/>
        <end position="64"/>
    </location>
</feature>
<dbReference type="EMBL" id="KV454305">
    <property type="protein sequence ID" value="ODQ69178.1"/>
    <property type="molecule type" value="Genomic_DNA"/>
</dbReference>
<feature type="compositionally biased region" description="Low complexity" evidence="1">
    <location>
        <begin position="47"/>
        <end position="61"/>
    </location>
</feature>
<protein>
    <recommendedName>
        <fullName evidence="2">PA14 domain-containing protein</fullName>
    </recommendedName>
</protein>
<dbReference type="Pfam" id="PF14310">
    <property type="entry name" value="Fn3-like"/>
    <property type="match status" value="1"/>
</dbReference>
<feature type="compositionally biased region" description="Polar residues" evidence="1">
    <location>
        <begin position="32"/>
        <end position="46"/>
    </location>
</feature>
<dbReference type="InterPro" id="IPR037524">
    <property type="entry name" value="PA14/GLEYA"/>
</dbReference>
<dbReference type="SUPFAM" id="SSF56988">
    <property type="entry name" value="Anthrax protective antigen"/>
    <property type="match status" value="1"/>
</dbReference>
<keyword evidence="4" id="KW-1185">Reference proteome</keyword>
<feature type="compositionally biased region" description="Low complexity" evidence="1">
    <location>
        <begin position="1"/>
        <end position="26"/>
    </location>
</feature>
<accession>A0A1E3PV70</accession>
<sequence>MATTTSQPPSPPKKSASKSQSRPAKSAMKRPGNSSKTASPQSSNSATSTPDVTTTTKMTFTEPGITPDRMELVSKLVSAPVIFPMSVLTSELLVTGPLIDTTDYVSRKRKISAPVYYADVIGLYTPEESGIYEFGPTVYGTAKLYIDGELVVDNETVQVAGDTVFGAGTVEEKGTISLVPARPKSVLSRAMSKIVEIVIELKRATSFWDETAKAWISEKDTYDVLVGTSSADIKLNSQFKTQKPYWWNGL</sequence>
<dbReference type="InterPro" id="IPR026891">
    <property type="entry name" value="Fn3-like"/>
</dbReference>
<name>A0A1E3PV70_LIPST</name>
<dbReference type="Proteomes" id="UP000094385">
    <property type="component" value="Unassembled WGS sequence"/>
</dbReference>
<reference evidence="3 4" key="1">
    <citation type="journal article" date="2016" name="Proc. Natl. Acad. Sci. U.S.A.">
        <title>Comparative genomics of biotechnologically important yeasts.</title>
        <authorList>
            <person name="Riley R."/>
            <person name="Haridas S."/>
            <person name="Wolfe K.H."/>
            <person name="Lopes M.R."/>
            <person name="Hittinger C.T."/>
            <person name="Goeker M."/>
            <person name="Salamov A.A."/>
            <person name="Wisecaver J.H."/>
            <person name="Long T.M."/>
            <person name="Calvey C.H."/>
            <person name="Aerts A.L."/>
            <person name="Barry K.W."/>
            <person name="Choi C."/>
            <person name="Clum A."/>
            <person name="Coughlan A.Y."/>
            <person name="Deshpande S."/>
            <person name="Douglass A.P."/>
            <person name="Hanson S.J."/>
            <person name="Klenk H.-P."/>
            <person name="LaButti K.M."/>
            <person name="Lapidus A."/>
            <person name="Lindquist E.A."/>
            <person name="Lipzen A.M."/>
            <person name="Meier-Kolthoff J.P."/>
            <person name="Ohm R.A."/>
            <person name="Otillar R.P."/>
            <person name="Pangilinan J.L."/>
            <person name="Peng Y."/>
            <person name="Rokas A."/>
            <person name="Rosa C.A."/>
            <person name="Scheuner C."/>
            <person name="Sibirny A.A."/>
            <person name="Slot J.C."/>
            <person name="Stielow J.B."/>
            <person name="Sun H."/>
            <person name="Kurtzman C.P."/>
            <person name="Blackwell M."/>
            <person name="Grigoriev I.V."/>
            <person name="Jeffries T.W."/>
        </authorList>
    </citation>
    <scope>NUCLEOTIDE SEQUENCE [LARGE SCALE GENOMIC DNA]</scope>
    <source>
        <strain evidence="3 4">NRRL Y-11557</strain>
    </source>
</reference>
<evidence type="ECO:0000313" key="3">
    <source>
        <dbReference type="EMBL" id="ODQ69178.1"/>
    </source>
</evidence>
<gene>
    <name evidence="3" type="ORF">LIPSTDRAFT_7191</name>
</gene>
<dbReference type="InterPro" id="IPR011658">
    <property type="entry name" value="PA14_dom"/>
</dbReference>
<proteinExistence type="predicted"/>
<evidence type="ECO:0000256" key="1">
    <source>
        <dbReference type="SAM" id="MobiDB-lite"/>
    </source>
</evidence>
<feature type="domain" description="PA14" evidence="2">
    <location>
        <begin position="63"/>
        <end position="229"/>
    </location>
</feature>
<dbReference type="OrthoDB" id="47059at2759"/>
<evidence type="ECO:0000313" key="4">
    <source>
        <dbReference type="Proteomes" id="UP000094385"/>
    </source>
</evidence>
<dbReference type="STRING" id="675824.A0A1E3PV70"/>
<dbReference type="PROSITE" id="PS51820">
    <property type="entry name" value="PA14"/>
    <property type="match status" value="1"/>
</dbReference>
<dbReference type="AlphaFoldDB" id="A0A1E3PV70"/>
<dbReference type="Gene3D" id="2.60.120.260">
    <property type="entry name" value="Galactose-binding domain-like"/>
    <property type="match status" value="1"/>
</dbReference>
<organism evidence="3 4">
    <name type="scientific">Lipomyces starkeyi NRRL Y-11557</name>
    <dbReference type="NCBI Taxonomy" id="675824"/>
    <lineage>
        <taxon>Eukaryota</taxon>
        <taxon>Fungi</taxon>
        <taxon>Dikarya</taxon>
        <taxon>Ascomycota</taxon>
        <taxon>Saccharomycotina</taxon>
        <taxon>Lipomycetes</taxon>
        <taxon>Lipomycetales</taxon>
        <taxon>Lipomycetaceae</taxon>
        <taxon>Lipomyces</taxon>
    </lineage>
</organism>